<keyword evidence="3 11" id="KW-0732">Signal</keyword>
<keyword evidence="6 10" id="KW-0472">Membrane</keyword>
<keyword evidence="8" id="KW-0675">Receptor</keyword>
<gene>
    <name evidence="13" type="primary">LOC108073289</name>
</gene>
<dbReference type="AlphaFoldDB" id="A0A6P4HVW0"/>
<dbReference type="InterPro" id="IPR036116">
    <property type="entry name" value="FN3_sf"/>
</dbReference>
<dbReference type="GeneID" id="108073289"/>
<dbReference type="PROSITE" id="PS01353">
    <property type="entry name" value="HEMATOPO_REC_L_F2"/>
    <property type="match status" value="1"/>
</dbReference>
<evidence type="ECO:0000256" key="10">
    <source>
        <dbReference type="SAM" id="Phobius"/>
    </source>
</evidence>
<keyword evidence="7" id="KW-1015">Disulfide bond</keyword>
<protein>
    <submittedName>
        <fullName evidence="13">Cytokine receptor-like isoform X1</fullName>
    </submittedName>
</protein>
<reference evidence="13" key="1">
    <citation type="submission" date="2025-08" db="UniProtKB">
        <authorList>
            <consortium name="RefSeq"/>
        </authorList>
    </citation>
    <scope>IDENTIFICATION</scope>
    <source>
        <strain evidence="13">14028-0561.14</strain>
        <tissue evidence="13">Whole fly</tissue>
    </source>
</reference>
<evidence type="ECO:0000256" key="2">
    <source>
        <dbReference type="ARBA" id="ARBA00022692"/>
    </source>
</evidence>
<keyword evidence="2 10" id="KW-0812">Transmembrane</keyword>
<sequence length="546" mass="63466">MRGRSYVLLLLGVLVLPGALCDGEDREYERDLMMKKPVGNVWSEPKEVAIGESFFIYCNTTNFEIQPGDLTLKLDSGDVAHDMVPVNNSTVRYREEFLRNDMNKCYTCFLKEAKIERHCITTTFLNVSNFECMLLVFSMSMSCKFYITEFDISAEYTITDSGQQPVKCWPSLRDHKWMMKCEIAIDYKKETYAFTLLKKLKARKLIQHLQLRRHEIMEPEWESMGNRTCLPAPKVFKTKECRIHLVPQSAQIGRHDLTLIDEPALSGQLFCFDSPRHAHQKFEVHLRCSLSNPPGAQSTEFVQYDYLTPPAKPDRPPELLPNGFFHDFENKKLFVYWRRLDELELNGPNFTYSGQANSAQQAHLLDNNSAYFVNWDPKLPNTVFVWSENSKGQSEYTSTLNIPVLTNSSSHQPQELSYQVDTFTIFWQPPKNRDNLIGYTVFWCPMSNKNLEFCDDREPIKFQTLRGSTVNQFNFNRTMIMYRKAVAANYNDNRSGGMQWIGVAPFRNKEPEKKVTNWFFIISITMCFFFGILSALAILKKRRNIS</sequence>
<dbReference type="OrthoDB" id="6381660at2759"/>
<evidence type="ECO:0000256" key="9">
    <source>
        <dbReference type="ARBA" id="ARBA00023180"/>
    </source>
</evidence>
<evidence type="ECO:0000313" key="12">
    <source>
        <dbReference type="Proteomes" id="UP001652661"/>
    </source>
</evidence>
<evidence type="ECO:0000256" key="8">
    <source>
        <dbReference type="ARBA" id="ARBA00023170"/>
    </source>
</evidence>
<keyword evidence="4" id="KW-0677">Repeat</keyword>
<proteinExistence type="predicted"/>
<evidence type="ECO:0000256" key="4">
    <source>
        <dbReference type="ARBA" id="ARBA00022737"/>
    </source>
</evidence>
<keyword evidence="9" id="KW-0325">Glycoprotein</keyword>
<evidence type="ECO:0000256" key="7">
    <source>
        <dbReference type="ARBA" id="ARBA00023157"/>
    </source>
</evidence>
<feature type="signal peptide" evidence="11">
    <location>
        <begin position="1"/>
        <end position="21"/>
    </location>
</feature>
<keyword evidence="5 10" id="KW-1133">Transmembrane helix</keyword>
<evidence type="ECO:0000256" key="3">
    <source>
        <dbReference type="ARBA" id="ARBA00022729"/>
    </source>
</evidence>
<dbReference type="Proteomes" id="UP001652661">
    <property type="component" value="Chromosome 3R"/>
</dbReference>
<dbReference type="SUPFAM" id="SSF49265">
    <property type="entry name" value="Fibronectin type III"/>
    <property type="match status" value="1"/>
</dbReference>
<evidence type="ECO:0000256" key="5">
    <source>
        <dbReference type="ARBA" id="ARBA00022989"/>
    </source>
</evidence>
<feature type="chain" id="PRO_5045508147" evidence="11">
    <location>
        <begin position="22"/>
        <end position="546"/>
    </location>
</feature>
<evidence type="ECO:0000256" key="1">
    <source>
        <dbReference type="ARBA" id="ARBA00004479"/>
    </source>
</evidence>
<organism evidence="12 13">
    <name type="scientific">Drosophila kikkawai</name>
    <name type="common">Fruit fly</name>
    <dbReference type="NCBI Taxonomy" id="30033"/>
    <lineage>
        <taxon>Eukaryota</taxon>
        <taxon>Metazoa</taxon>
        <taxon>Ecdysozoa</taxon>
        <taxon>Arthropoda</taxon>
        <taxon>Hexapoda</taxon>
        <taxon>Insecta</taxon>
        <taxon>Pterygota</taxon>
        <taxon>Neoptera</taxon>
        <taxon>Endopterygota</taxon>
        <taxon>Diptera</taxon>
        <taxon>Brachycera</taxon>
        <taxon>Muscomorpha</taxon>
        <taxon>Ephydroidea</taxon>
        <taxon>Drosophilidae</taxon>
        <taxon>Drosophila</taxon>
        <taxon>Sophophora</taxon>
    </lineage>
</organism>
<dbReference type="InterPro" id="IPR003529">
    <property type="entry name" value="Hematopoietin_rcpt_Gp130_CS"/>
</dbReference>
<evidence type="ECO:0000313" key="13">
    <source>
        <dbReference type="RefSeq" id="XP_017020332.2"/>
    </source>
</evidence>
<dbReference type="RefSeq" id="XP_017020332.2">
    <property type="nucleotide sequence ID" value="XM_017164843.3"/>
</dbReference>
<comment type="subcellular location">
    <subcellularLocation>
        <location evidence="1">Membrane</location>
        <topology evidence="1">Single-pass type I membrane protein</topology>
    </subcellularLocation>
</comment>
<evidence type="ECO:0000256" key="6">
    <source>
        <dbReference type="ARBA" id="ARBA00023136"/>
    </source>
</evidence>
<dbReference type="GO" id="GO:0004896">
    <property type="term" value="F:cytokine receptor activity"/>
    <property type="evidence" value="ECO:0007669"/>
    <property type="project" value="InterPro"/>
</dbReference>
<evidence type="ECO:0000256" key="11">
    <source>
        <dbReference type="SAM" id="SignalP"/>
    </source>
</evidence>
<dbReference type="GO" id="GO:0016020">
    <property type="term" value="C:membrane"/>
    <property type="evidence" value="ECO:0007669"/>
    <property type="project" value="UniProtKB-SubCell"/>
</dbReference>
<accession>A0A6P4HVW0</accession>
<feature type="transmembrane region" description="Helical" evidence="10">
    <location>
        <begin position="518"/>
        <end position="539"/>
    </location>
</feature>
<name>A0A6P4HVW0_DROKI</name>
<keyword evidence="12" id="KW-1185">Reference proteome</keyword>